<evidence type="ECO:0000313" key="2">
    <source>
        <dbReference type="EMBL" id="QJH96997.1"/>
    </source>
</evidence>
<reference evidence="1" key="1">
    <citation type="submission" date="2020-03" db="EMBL/GenBank/DDBJ databases">
        <title>The deep terrestrial virosphere.</title>
        <authorList>
            <person name="Holmfeldt K."/>
            <person name="Nilsson E."/>
            <person name="Simone D."/>
            <person name="Lopez-Fernandez M."/>
            <person name="Wu X."/>
            <person name="de Brujin I."/>
            <person name="Lundin D."/>
            <person name="Andersson A."/>
            <person name="Bertilsson S."/>
            <person name="Dopson M."/>
        </authorList>
    </citation>
    <scope>NUCLEOTIDE SEQUENCE</scope>
    <source>
        <strain evidence="1">TM448A00735</strain>
        <strain evidence="2">TM448B00886</strain>
    </source>
</reference>
<organism evidence="1">
    <name type="scientific">viral metagenome</name>
    <dbReference type="NCBI Taxonomy" id="1070528"/>
    <lineage>
        <taxon>unclassified sequences</taxon>
        <taxon>metagenomes</taxon>
        <taxon>organismal metagenomes</taxon>
    </lineage>
</organism>
<dbReference type="EMBL" id="MT144057">
    <property type="protein sequence ID" value="QJA47790.1"/>
    <property type="molecule type" value="Genomic_DNA"/>
</dbReference>
<accession>A0A6H1ZKR8</accession>
<proteinExistence type="predicted"/>
<gene>
    <name evidence="1" type="ORF">TM448A00735_0008</name>
    <name evidence="2" type="ORF">TM448B00886_0007</name>
</gene>
<name>A0A6H1ZKR8_9ZZZZ</name>
<dbReference type="AlphaFoldDB" id="A0A6H1ZKR8"/>
<dbReference type="EMBL" id="MT144669">
    <property type="protein sequence ID" value="QJH96997.1"/>
    <property type="molecule type" value="Genomic_DNA"/>
</dbReference>
<protein>
    <submittedName>
        <fullName evidence="1">Uncharacterized protein</fullName>
    </submittedName>
</protein>
<sequence>MPTIDQYNPLQASYDKTIRLQDLETPYYRERVTFFVPGTLAVGANQITDFKFNRAVRLEDGYAHVKVAPTTTAITIELNKTGTPLATLITIAAGANSGQVTLSEDANAQFAATDDLDIDINQVGGLEPGTDLNIVLTTRDDIQGS</sequence>
<evidence type="ECO:0000313" key="1">
    <source>
        <dbReference type="EMBL" id="QJA47790.1"/>
    </source>
</evidence>